<protein>
    <recommendedName>
        <fullName evidence="5">Secreted protein</fullName>
    </recommendedName>
</protein>
<dbReference type="KEGG" id="slf:JEQ17_46265"/>
<evidence type="ECO:0000313" key="3">
    <source>
        <dbReference type="EMBL" id="QQM46100.1"/>
    </source>
</evidence>
<feature type="signal peptide" evidence="2">
    <location>
        <begin position="1"/>
        <end position="27"/>
    </location>
</feature>
<dbReference type="AlphaFoldDB" id="A0A7T7L448"/>
<organism evidence="3 4">
    <name type="scientific">Streptomyces liliifuscus</name>
    <dbReference type="NCBI Taxonomy" id="2797636"/>
    <lineage>
        <taxon>Bacteria</taxon>
        <taxon>Bacillati</taxon>
        <taxon>Actinomycetota</taxon>
        <taxon>Actinomycetes</taxon>
        <taxon>Kitasatosporales</taxon>
        <taxon>Streptomycetaceae</taxon>
        <taxon>Streptomyces</taxon>
    </lineage>
</organism>
<evidence type="ECO:0000256" key="1">
    <source>
        <dbReference type="SAM" id="MobiDB-lite"/>
    </source>
</evidence>
<name>A0A7T7L448_9ACTN</name>
<accession>A0A7T7L448</accession>
<evidence type="ECO:0000313" key="4">
    <source>
        <dbReference type="Proteomes" id="UP000595636"/>
    </source>
</evidence>
<keyword evidence="2" id="KW-0732">Signal</keyword>
<evidence type="ECO:0008006" key="5">
    <source>
        <dbReference type="Google" id="ProtNLM"/>
    </source>
</evidence>
<feature type="region of interest" description="Disordered" evidence="1">
    <location>
        <begin position="25"/>
        <end position="45"/>
    </location>
</feature>
<feature type="chain" id="PRO_5033052801" description="Secreted protein" evidence="2">
    <location>
        <begin position="28"/>
        <end position="116"/>
    </location>
</feature>
<evidence type="ECO:0000256" key="2">
    <source>
        <dbReference type="SAM" id="SignalP"/>
    </source>
</evidence>
<dbReference type="Proteomes" id="UP000595636">
    <property type="component" value="Chromosome"/>
</dbReference>
<proteinExistence type="predicted"/>
<gene>
    <name evidence="3" type="ORF">JEQ17_46265</name>
</gene>
<reference evidence="3 4" key="1">
    <citation type="submission" date="2020-12" db="EMBL/GenBank/DDBJ databases">
        <title>A novel species.</title>
        <authorList>
            <person name="Li K."/>
        </authorList>
    </citation>
    <scope>NUCLEOTIDE SEQUENCE [LARGE SCALE GENOMIC DNA]</scope>
    <source>
        <strain evidence="3 4">ZYC-3</strain>
    </source>
</reference>
<keyword evidence="4" id="KW-1185">Reference proteome</keyword>
<dbReference type="EMBL" id="CP066831">
    <property type="protein sequence ID" value="QQM46100.1"/>
    <property type="molecule type" value="Genomic_DNA"/>
</dbReference>
<sequence length="116" mass="11718">MRTVARLSAGLLAAVALTVGFIPGASAAEPGRTAPTKPLPWEASHGPAGAGEFTTLCGGLCPHKPLPLRASHLPVGGEFITLCGGLCPDKPLPWEASHLPPGAEEFAILCSGGCIK</sequence>
<dbReference type="RefSeq" id="WP_200400934.1">
    <property type="nucleotide sequence ID" value="NZ_CP066831.1"/>
</dbReference>